<name>A0ABV5NK64_9ACTN</name>
<dbReference type="Proteomes" id="UP001589568">
    <property type="component" value="Unassembled WGS sequence"/>
</dbReference>
<gene>
    <name evidence="1" type="ORF">ACFFR3_14350</name>
</gene>
<organism evidence="1 2">
    <name type="scientific">Nonomuraea salmonea</name>
    <dbReference type="NCBI Taxonomy" id="46181"/>
    <lineage>
        <taxon>Bacteria</taxon>
        <taxon>Bacillati</taxon>
        <taxon>Actinomycetota</taxon>
        <taxon>Actinomycetes</taxon>
        <taxon>Streptosporangiales</taxon>
        <taxon>Streptosporangiaceae</taxon>
        <taxon>Nonomuraea</taxon>
    </lineage>
</organism>
<evidence type="ECO:0000313" key="2">
    <source>
        <dbReference type="Proteomes" id="UP001589568"/>
    </source>
</evidence>
<protein>
    <submittedName>
        <fullName evidence="1">Uncharacterized protein</fullName>
    </submittedName>
</protein>
<sequence length="196" mass="20601">MSRRVFLSLVAAVLVVAVAVGGWMWLGRETPRPSALRTEATSAFYAAIDSRQNDATPLTADEVFPSSAETLGTLRRVAADTFADCSELLSGTTAEGCTQALRATYQGGSVSGQFIIFNLSDGQAADALVTDLRKDAFVRQDIPFEVAGSSAQVRAMGHYVTVSWVGGKASAQELVTALIALDGLGRVVQSRIVAAT</sequence>
<reference evidence="1 2" key="1">
    <citation type="submission" date="2024-09" db="EMBL/GenBank/DDBJ databases">
        <authorList>
            <person name="Sun Q."/>
            <person name="Mori K."/>
        </authorList>
    </citation>
    <scope>NUCLEOTIDE SEQUENCE [LARGE SCALE GENOMIC DNA]</scope>
    <source>
        <strain evidence="1 2">JCM 3324</strain>
    </source>
</reference>
<comment type="caution">
    <text evidence="1">The sequence shown here is derived from an EMBL/GenBank/DDBJ whole genome shotgun (WGS) entry which is preliminary data.</text>
</comment>
<evidence type="ECO:0000313" key="1">
    <source>
        <dbReference type="EMBL" id="MFB9470698.1"/>
    </source>
</evidence>
<dbReference type="RefSeq" id="WP_379483256.1">
    <property type="nucleotide sequence ID" value="NZ_JBHMCF010000011.1"/>
</dbReference>
<accession>A0ABV5NK64</accession>
<keyword evidence="2" id="KW-1185">Reference proteome</keyword>
<dbReference type="EMBL" id="JBHMCF010000011">
    <property type="protein sequence ID" value="MFB9470698.1"/>
    <property type="molecule type" value="Genomic_DNA"/>
</dbReference>
<proteinExistence type="predicted"/>